<dbReference type="InterPro" id="IPR037119">
    <property type="entry name" value="Haem_oxidase_HugZ-like_sf"/>
</dbReference>
<dbReference type="KEGG" id="glt:GlitD10_1471"/>
<protein>
    <submittedName>
        <fullName evidence="2">Heme iron utilization protein</fullName>
    </submittedName>
</protein>
<dbReference type="EMBL" id="CP017675">
    <property type="protein sequence ID" value="APB33793.1"/>
    <property type="molecule type" value="Genomic_DNA"/>
</dbReference>
<gene>
    <name evidence="2" type="ORF">GlitD10_1471</name>
</gene>
<dbReference type="Proteomes" id="UP000180235">
    <property type="component" value="Chromosome"/>
</dbReference>
<dbReference type="RefSeq" id="WP_071454324.1">
    <property type="nucleotide sequence ID" value="NZ_CP017675.1"/>
</dbReference>
<dbReference type="Gene3D" id="3.20.180.10">
    <property type="entry name" value="PNP-oxidase-like"/>
    <property type="match status" value="1"/>
</dbReference>
<name>A0A1J0ACZ6_9CYAN</name>
<reference evidence="2 3" key="1">
    <citation type="submission" date="2016-10" db="EMBL/GenBank/DDBJ databases">
        <title>Description of Gloeomargarita lithophora gen. nov., sp. nov., a thylakoid-bearing basal-branching cyanobacterium with intracellular carbonates, and proposal for Gloeomargaritales ord. nov.</title>
        <authorList>
            <person name="Moreira D."/>
            <person name="Tavera R."/>
            <person name="Benzerara K."/>
            <person name="Skouri-Panet F."/>
            <person name="Couradeau E."/>
            <person name="Gerard E."/>
            <person name="Loussert C."/>
            <person name="Novelo E."/>
            <person name="Zivanovic Y."/>
            <person name="Lopez-Garcia P."/>
        </authorList>
    </citation>
    <scope>NUCLEOTIDE SEQUENCE [LARGE SCALE GENOMIC DNA]</scope>
    <source>
        <strain evidence="2 3">D10</strain>
    </source>
</reference>
<dbReference type="STRING" id="1188229.GlitD10_1471"/>
<feature type="domain" description="DUF2470" evidence="1">
    <location>
        <begin position="22"/>
        <end position="97"/>
    </location>
</feature>
<organism evidence="2 3">
    <name type="scientific">Gloeomargarita lithophora Alchichica-D10</name>
    <dbReference type="NCBI Taxonomy" id="1188229"/>
    <lineage>
        <taxon>Bacteria</taxon>
        <taxon>Bacillati</taxon>
        <taxon>Cyanobacteriota</taxon>
        <taxon>Cyanophyceae</taxon>
        <taxon>Gloeomargaritales</taxon>
        <taxon>Gloeomargaritaceae</taxon>
        <taxon>Gloeomargarita</taxon>
    </lineage>
</organism>
<dbReference type="OrthoDB" id="9814594at2"/>
<evidence type="ECO:0000259" key="1">
    <source>
        <dbReference type="Pfam" id="PF10615"/>
    </source>
</evidence>
<evidence type="ECO:0000313" key="2">
    <source>
        <dbReference type="EMBL" id="APB33793.1"/>
    </source>
</evidence>
<evidence type="ECO:0000313" key="3">
    <source>
        <dbReference type="Proteomes" id="UP000180235"/>
    </source>
</evidence>
<proteinExistence type="predicted"/>
<dbReference type="SUPFAM" id="SSF50475">
    <property type="entry name" value="FMN-binding split barrel"/>
    <property type="match status" value="1"/>
</dbReference>
<accession>A0A1J0ACZ6</accession>
<dbReference type="Pfam" id="PF10615">
    <property type="entry name" value="DUF2470"/>
    <property type="match status" value="1"/>
</dbReference>
<dbReference type="AlphaFoldDB" id="A0A1J0ACZ6"/>
<keyword evidence="3" id="KW-1185">Reference proteome</keyword>
<sequence length="108" mass="11759">MTDSPDVTPELVAPNDFPTEVSARICRHMNQDHSDAVLLYAQGLAGLRTATAATLEAIDCEGMDLVVWEEAQQTAIRIEFQTPLSGPEAAHHHLVDLVQAARQQLTTP</sequence>
<dbReference type="InterPro" id="IPR019595">
    <property type="entry name" value="DUF2470"/>
</dbReference>